<feature type="transmembrane region" description="Helical" evidence="7">
    <location>
        <begin position="56"/>
        <end position="85"/>
    </location>
</feature>
<evidence type="ECO:0000313" key="10">
    <source>
        <dbReference type="Proteomes" id="UP000306317"/>
    </source>
</evidence>
<proteinExistence type="predicted"/>
<feature type="compositionally biased region" description="Low complexity" evidence="6">
    <location>
        <begin position="477"/>
        <end position="492"/>
    </location>
</feature>
<dbReference type="InterPro" id="IPR004477">
    <property type="entry name" value="ComEC_N"/>
</dbReference>
<dbReference type="PANTHER" id="PTHR30619">
    <property type="entry name" value="DNA INTERNALIZATION/COMPETENCE PROTEIN COMEC/REC2"/>
    <property type="match status" value="1"/>
</dbReference>
<feature type="transmembrane region" description="Helical" evidence="7">
    <location>
        <begin position="132"/>
        <end position="154"/>
    </location>
</feature>
<keyword evidence="3 7" id="KW-0812">Transmembrane</keyword>
<dbReference type="RefSeq" id="WP_136259836.1">
    <property type="nucleotide sequence ID" value="NZ_MWIO01000067.1"/>
</dbReference>
<dbReference type="NCBIfam" id="TIGR00360">
    <property type="entry name" value="ComEC_N-term"/>
    <property type="match status" value="1"/>
</dbReference>
<evidence type="ECO:0000259" key="8">
    <source>
        <dbReference type="SMART" id="SM00849"/>
    </source>
</evidence>
<evidence type="ECO:0000256" key="3">
    <source>
        <dbReference type="ARBA" id="ARBA00022692"/>
    </source>
</evidence>
<feature type="transmembrane region" description="Helical" evidence="7">
    <location>
        <begin position="97"/>
        <end position="120"/>
    </location>
</feature>
<dbReference type="AlphaFoldDB" id="A0A4S3KA93"/>
<keyword evidence="5 7" id="KW-0472">Membrane</keyword>
<dbReference type="SUPFAM" id="SSF56281">
    <property type="entry name" value="Metallo-hydrolase/oxidoreductase"/>
    <property type="match status" value="1"/>
</dbReference>
<dbReference type="SMART" id="SM00849">
    <property type="entry name" value="Lactamase_B"/>
    <property type="match status" value="1"/>
</dbReference>
<dbReference type="PANTHER" id="PTHR30619:SF1">
    <property type="entry name" value="RECOMBINATION PROTEIN 2"/>
    <property type="match status" value="1"/>
</dbReference>
<accession>A0A4S3KA93</accession>
<evidence type="ECO:0000256" key="2">
    <source>
        <dbReference type="ARBA" id="ARBA00022475"/>
    </source>
</evidence>
<comment type="caution">
    <text evidence="9">The sequence shown here is derived from an EMBL/GenBank/DDBJ whole genome shotgun (WGS) entry which is preliminary data.</text>
</comment>
<keyword evidence="10" id="KW-1185">Reference proteome</keyword>
<evidence type="ECO:0000256" key="6">
    <source>
        <dbReference type="SAM" id="MobiDB-lite"/>
    </source>
</evidence>
<dbReference type="Proteomes" id="UP000306317">
    <property type="component" value="Unassembled WGS sequence"/>
</dbReference>
<dbReference type="InterPro" id="IPR036866">
    <property type="entry name" value="RibonucZ/Hydroxyglut_hydro"/>
</dbReference>
<dbReference type="InterPro" id="IPR004797">
    <property type="entry name" value="Competence_ComEC/Rec2"/>
</dbReference>
<dbReference type="GO" id="GO:0030420">
    <property type="term" value="P:establishment of competence for transformation"/>
    <property type="evidence" value="ECO:0007669"/>
    <property type="project" value="InterPro"/>
</dbReference>
<feature type="region of interest" description="Disordered" evidence="6">
    <location>
        <begin position="472"/>
        <end position="492"/>
    </location>
</feature>
<keyword evidence="2" id="KW-1003">Cell membrane</keyword>
<feature type="domain" description="Metallo-beta-lactamase" evidence="8">
    <location>
        <begin position="250"/>
        <end position="435"/>
    </location>
</feature>
<feature type="non-terminal residue" evidence="9">
    <location>
        <position position="1"/>
    </location>
</feature>
<dbReference type="InterPro" id="IPR035681">
    <property type="entry name" value="ComA-like_MBL"/>
</dbReference>
<evidence type="ECO:0000313" key="9">
    <source>
        <dbReference type="EMBL" id="THD05078.1"/>
    </source>
</evidence>
<evidence type="ECO:0000256" key="1">
    <source>
        <dbReference type="ARBA" id="ARBA00004651"/>
    </source>
</evidence>
<dbReference type="CDD" id="cd07731">
    <property type="entry name" value="ComA-like_MBL-fold"/>
    <property type="match status" value="1"/>
</dbReference>
<sequence>PRTQAKAAAALLLAVVYSALAGFGLPTVRTLLMIAVVALARCSRRGSSGAQSLALALIAILLADPLAVLAAGFWLSFVGVAFLILCLQAQGRGWRAFLHELGAGQLLMTVALLPLTLWFFGQASLVGALSNLVAVPLVSFVIVPCALFGMLLLLLCPPLAAPVLWLTARIAHAQWWLFERMATWPGAHWYLPTVQLHALLLAVLGALWMFMPRGVPLRWLGVVLFLPLLLPPRSAPAEGAFRLWVLDVGQGLAVLVRTRDHLLVYDTGARYPSGFDLGEAVVVPAIHALGLPRVDTLMISHGDNDHAGGAQAVAEAFPQARRLAGEPARMRVPMQQCMAGQAWQWDGVRFRVLSPAAGDGDHDNDSSCVLLVEGRGGRVLLPGDISSKAEPAVAAVLGAGPPPVLVVPHHGSKTSSSAAFIAALQPSLALVSAGWHNRFGHPRAEIVARYAEAGVPLFNTAVEGALEVEFPADGTPRRQPGWRRQQPRYWRE</sequence>
<evidence type="ECO:0000256" key="5">
    <source>
        <dbReference type="ARBA" id="ARBA00023136"/>
    </source>
</evidence>
<gene>
    <name evidence="9" type="ORF">B1991_16740</name>
</gene>
<dbReference type="NCBIfam" id="TIGR00361">
    <property type="entry name" value="ComEC_Rec2"/>
    <property type="match status" value="1"/>
</dbReference>
<organism evidence="9 10">
    <name type="scientific">Rhodanobacter lindaniclasticus</name>
    <dbReference type="NCBI Taxonomy" id="75310"/>
    <lineage>
        <taxon>Bacteria</taxon>
        <taxon>Pseudomonadati</taxon>
        <taxon>Pseudomonadota</taxon>
        <taxon>Gammaproteobacteria</taxon>
        <taxon>Lysobacterales</taxon>
        <taxon>Rhodanobacteraceae</taxon>
        <taxon>Rhodanobacter</taxon>
    </lineage>
</organism>
<comment type="subcellular location">
    <subcellularLocation>
        <location evidence="1">Cell membrane</location>
        <topology evidence="1">Multi-pass membrane protein</topology>
    </subcellularLocation>
</comment>
<dbReference type="Pfam" id="PF00753">
    <property type="entry name" value="Lactamase_B"/>
    <property type="match status" value="1"/>
</dbReference>
<dbReference type="InterPro" id="IPR001279">
    <property type="entry name" value="Metallo-B-lactamas"/>
</dbReference>
<protein>
    <submittedName>
        <fullName evidence="9">DNA internalization-related competence protein ComEC/Rec2</fullName>
    </submittedName>
</protein>
<dbReference type="Gene3D" id="3.60.15.10">
    <property type="entry name" value="Ribonuclease Z/Hydroxyacylglutathione hydrolase-like"/>
    <property type="match status" value="1"/>
</dbReference>
<name>A0A4S3KA93_9GAMM</name>
<keyword evidence="4 7" id="KW-1133">Transmembrane helix</keyword>
<dbReference type="Pfam" id="PF03772">
    <property type="entry name" value="Competence"/>
    <property type="match status" value="1"/>
</dbReference>
<dbReference type="EMBL" id="MWIO01000067">
    <property type="protein sequence ID" value="THD05078.1"/>
    <property type="molecule type" value="Genomic_DNA"/>
</dbReference>
<dbReference type="GO" id="GO:0005886">
    <property type="term" value="C:plasma membrane"/>
    <property type="evidence" value="ECO:0007669"/>
    <property type="project" value="UniProtKB-SubCell"/>
</dbReference>
<feature type="transmembrane region" description="Helical" evidence="7">
    <location>
        <begin position="189"/>
        <end position="210"/>
    </location>
</feature>
<evidence type="ECO:0000256" key="7">
    <source>
        <dbReference type="SAM" id="Phobius"/>
    </source>
</evidence>
<dbReference type="OrthoDB" id="9761531at2"/>
<dbReference type="InterPro" id="IPR052159">
    <property type="entry name" value="Competence_DNA_uptake"/>
</dbReference>
<evidence type="ECO:0000256" key="4">
    <source>
        <dbReference type="ARBA" id="ARBA00022989"/>
    </source>
</evidence>
<reference evidence="9 10" key="1">
    <citation type="submission" date="2017-02" db="EMBL/GenBank/DDBJ databases">
        <title>Whole genome sequencing of Rhodanobacter lindaniclasticus DSM 17932.</title>
        <authorList>
            <person name="Kumar S."/>
            <person name="Patil P."/>
            <person name="Patil P.B."/>
        </authorList>
    </citation>
    <scope>NUCLEOTIDE SEQUENCE [LARGE SCALE GENOMIC DNA]</scope>
    <source>
        <strain evidence="9 10">DSM 17932</strain>
    </source>
</reference>